<protein>
    <submittedName>
        <fullName evidence="2">Uncharacterized protein</fullName>
    </submittedName>
</protein>
<comment type="caution">
    <text evidence="2">The sequence shown here is derived from an EMBL/GenBank/DDBJ whole genome shotgun (WGS) entry which is preliminary data.</text>
</comment>
<dbReference type="Proteomes" id="UP000284706">
    <property type="component" value="Unassembled WGS sequence"/>
</dbReference>
<gene>
    <name evidence="2" type="ORF">CVT26_015904</name>
</gene>
<organism evidence="2 3">
    <name type="scientific">Gymnopilus dilepis</name>
    <dbReference type="NCBI Taxonomy" id="231916"/>
    <lineage>
        <taxon>Eukaryota</taxon>
        <taxon>Fungi</taxon>
        <taxon>Dikarya</taxon>
        <taxon>Basidiomycota</taxon>
        <taxon>Agaricomycotina</taxon>
        <taxon>Agaricomycetes</taxon>
        <taxon>Agaricomycetidae</taxon>
        <taxon>Agaricales</taxon>
        <taxon>Agaricineae</taxon>
        <taxon>Hymenogastraceae</taxon>
        <taxon>Gymnopilus</taxon>
    </lineage>
</organism>
<evidence type="ECO:0000313" key="2">
    <source>
        <dbReference type="EMBL" id="PPQ77997.1"/>
    </source>
</evidence>
<dbReference type="AlphaFoldDB" id="A0A409WHL8"/>
<feature type="compositionally biased region" description="Basic and acidic residues" evidence="1">
    <location>
        <begin position="78"/>
        <end position="91"/>
    </location>
</feature>
<name>A0A409WHL8_9AGAR</name>
<dbReference type="EMBL" id="NHYE01005068">
    <property type="protein sequence ID" value="PPQ77997.1"/>
    <property type="molecule type" value="Genomic_DNA"/>
</dbReference>
<keyword evidence="3" id="KW-1185">Reference proteome</keyword>
<feature type="region of interest" description="Disordered" evidence="1">
    <location>
        <begin position="27"/>
        <end position="91"/>
    </location>
</feature>
<reference evidence="2 3" key="1">
    <citation type="journal article" date="2018" name="Evol. Lett.">
        <title>Horizontal gene cluster transfer increased hallucinogenic mushroom diversity.</title>
        <authorList>
            <person name="Reynolds H.T."/>
            <person name="Vijayakumar V."/>
            <person name="Gluck-Thaler E."/>
            <person name="Korotkin H.B."/>
            <person name="Matheny P.B."/>
            <person name="Slot J.C."/>
        </authorList>
    </citation>
    <scope>NUCLEOTIDE SEQUENCE [LARGE SCALE GENOMIC DNA]</scope>
    <source>
        <strain evidence="2 3">SRW20</strain>
    </source>
</reference>
<dbReference type="InParanoid" id="A0A409WHL8"/>
<evidence type="ECO:0000313" key="3">
    <source>
        <dbReference type="Proteomes" id="UP000284706"/>
    </source>
</evidence>
<feature type="compositionally biased region" description="Basic and acidic residues" evidence="1">
    <location>
        <begin position="27"/>
        <end position="63"/>
    </location>
</feature>
<evidence type="ECO:0000256" key="1">
    <source>
        <dbReference type="SAM" id="MobiDB-lite"/>
    </source>
</evidence>
<accession>A0A409WHL8</accession>
<proteinExistence type="predicted"/>
<sequence length="91" mass="10526">MWVAGKRSISAYDSFVCEDSIWNESEYREQAGKERKGEGTHQHVAAEEGSTREQQSERSDRQKVGQRQYGPSQSTMRTSRDPARAEKQYRL</sequence>